<dbReference type="EMBL" id="LJYG01000088">
    <property type="protein sequence ID" value="KRQ09632.1"/>
    <property type="molecule type" value="Genomic_DNA"/>
</dbReference>
<accession>A0A0R3DIC6</accession>
<dbReference type="GO" id="GO:0004803">
    <property type="term" value="F:transposase activity"/>
    <property type="evidence" value="ECO:0007669"/>
    <property type="project" value="InterPro"/>
</dbReference>
<dbReference type="RefSeq" id="WP_057748104.1">
    <property type="nucleotide sequence ID" value="NZ_LJYG01000064.1"/>
</dbReference>
<dbReference type="Pfam" id="PF02371">
    <property type="entry name" value="Transposase_20"/>
    <property type="match status" value="1"/>
</dbReference>
<name>A0A0R3DIC6_9BRAD</name>
<dbReference type="Pfam" id="PF01548">
    <property type="entry name" value="DEDD_Tnp_IS110"/>
    <property type="match status" value="1"/>
</dbReference>
<dbReference type="InterPro" id="IPR002525">
    <property type="entry name" value="Transp_IS110-like_N"/>
</dbReference>
<proteinExistence type="predicted"/>
<dbReference type="PANTHER" id="PTHR33055">
    <property type="entry name" value="TRANSPOSASE FOR INSERTION SEQUENCE ELEMENT IS1111A"/>
    <property type="match status" value="1"/>
</dbReference>
<dbReference type="STRING" id="989370.AOQ71_16820"/>
<comment type="caution">
    <text evidence="5">The sequence shown here is derived from an EMBL/GenBank/DDBJ whole genome shotgun (WGS) entry which is preliminary data.</text>
</comment>
<dbReference type="GO" id="GO:0003677">
    <property type="term" value="F:DNA binding"/>
    <property type="evidence" value="ECO:0007669"/>
    <property type="project" value="InterPro"/>
</dbReference>
<dbReference type="Proteomes" id="UP000051936">
    <property type="component" value="Unassembled WGS sequence"/>
</dbReference>
<evidence type="ECO:0000313" key="6">
    <source>
        <dbReference type="EMBL" id="KRQ12374.1"/>
    </source>
</evidence>
<reference evidence="5 7" key="1">
    <citation type="submission" date="2015-09" db="EMBL/GenBank/DDBJ databases">
        <title>Draft Genome Sequence of Bradyrhizobium manausense Strain BR 3351T, a Novel Symbiotic Nitrogen-Fixing Alphaproteobacterium Isolated from Brazilian Amazon Rain Forest.</title>
        <authorList>
            <person name="De Araujo J.L."/>
            <person name="Zilli J.E."/>
        </authorList>
    </citation>
    <scope>NUCLEOTIDE SEQUENCE [LARGE SCALE GENOMIC DNA]</scope>
    <source>
        <strain evidence="5 7">BR3351</strain>
    </source>
</reference>
<keyword evidence="7" id="KW-1185">Reference proteome</keyword>
<evidence type="ECO:0000313" key="3">
    <source>
        <dbReference type="EMBL" id="KRQ00503.1"/>
    </source>
</evidence>
<dbReference type="InterPro" id="IPR003346">
    <property type="entry name" value="Transposase_20"/>
</dbReference>
<evidence type="ECO:0000313" key="4">
    <source>
        <dbReference type="EMBL" id="KRQ08992.1"/>
    </source>
</evidence>
<evidence type="ECO:0000259" key="2">
    <source>
        <dbReference type="Pfam" id="PF02371"/>
    </source>
</evidence>
<dbReference type="AlphaFoldDB" id="A0A0R3DIC6"/>
<dbReference type="EMBL" id="LJYG01000064">
    <property type="protein sequence ID" value="KRQ12374.1"/>
    <property type="molecule type" value="Genomic_DNA"/>
</dbReference>
<evidence type="ECO:0000313" key="5">
    <source>
        <dbReference type="EMBL" id="KRQ09632.1"/>
    </source>
</evidence>
<evidence type="ECO:0000313" key="7">
    <source>
        <dbReference type="Proteomes" id="UP000051936"/>
    </source>
</evidence>
<feature type="domain" description="Transposase IS116/IS110/IS902 C-terminal" evidence="2">
    <location>
        <begin position="213"/>
        <end position="287"/>
    </location>
</feature>
<feature type="domain" description="Transposase IS110-like N-terminal" evidence="1">
    <location>
        <begin position="5"/>
        <end position="147"/>
    </location>
</feature>
<sequence length="341" mass="37621">MKQYVGLDISMEETSICVLDQAGGVTFEGCAPTNPEAIAELLRRHAGNAERIVFETGSLSNWLWHQLRALGFPVICLDARHANAALSMRINKSDQNDAKGLAEMARMGWYREAAVKGAESWKTRSMLAARSKLVDLRRDLDNQMRGLCKGLGILLGRAGSTNLARKVNAVLAESPDLQSIFAPLLLAQSCLTEQIEKFDRELLVMAKGDQTVRRMMTVPGIGPLTALAFVVTIDNPARFRHSADVGAYLGLTPRRHQSGEIDRTGRISKRGNHQVRTYLFEAANVLLTVVRRGSALKRWGSKLTKRIGAKKTKVAVARKMAVILHSIWTDGTEFQAEMRAA</sequence>
<dbReference type="NCBIfam" id="NF033542">
    <property type="entry name" value="transpos_IS110"/>
    <property type="match status" value="1"/>
</dbReference>
<evidence type="ECO:0000259" key="1">
    <source>
        <dbReference type="Pfam" id="PF01548"/>
    </source>
</evidence>
<protein>
    <submittedName>
        <fullName evidence="5">Transposase</fullName>
    </submittedName>
</protein>
<dbReference type="GO" id="GO:0006313">
    <property type="term" value="P:DNA transposition"/>
    <property type="evidence" value="ECO:0007669"/>
    <property type="project" value="InterPro"/>
</dbReference>
<dbReference type="InterPro" id="IPR047650">
    <property type="entry name" value="Transpos_IS110"/>
</dbReference>
<gene>
    <name evidence="6" type="ORF">AOQ71_16820</name>
    <name evidence="5" type="ORF">AOQ71_20645</name>
    <name evidence="4" type="ORF">AOQ71_21680</name>
    <name evidence="3" type="ORF">AOQ71_40200</name>
</gene>
<dbReference type="EMBL" id="LJYG01000113">
    <property type="protein sequence ID" value="KRQ00503.1"/>
    <property type="molecule type" value="Genomic_DNA"/>
</dbReference>
<dbReference type="OrthoDB" id="7410629at2"/>
<dbReference type="PANTHER" id="PTHR33055:SF3">
    <property type="entry name" value="PUTATIVE TRANSPOSASE FOR IS117-RELATED"/>
    <property type="match status" value="1"/>
</dbReference>
<dbReference type="EMBL" id="LJYG01000091">
    <property type="protein sequence ID" value="KRQ08992.1"/>
    <property type="molecule type" value="Genomic_DNA"/>
</dbReference>
<organism evidence="5 7">
    <name type="scientific">Bradyrhizobium manausense</name>
    <dbReference type="NCBI Taxonomy" id="989370"/>
    <lineage>
        <taxon>Bacteria</taxon>
        <taxon>Pseudomonadati</taxon>
        <taxon>Pseudomonadota</taxon>
        <taxon>Alphaproteobacteria</taxon>
        <taxon>Hyphomicrobiales</taxon>
        <taxon>Nitrobacteraceae</taxon>
        <taxon>Bradyrhizobium</taxon>
    </lineage>
</organism>